<organism evidence="1 2">
    <name type="scientific">Desulfonema ishimotonii</name>
    <dbReference type="NCBI Taxonomy" id="45657"/>
    <lineage>
        <taxon>Bacteria</taxon>
        <taxon>Pseudomonadati</taxon>
        <taxon>Thermodesulfobacteriota</taxon>
        <taxon>Desulfobacteria</taxon>
        <taxon>Desulfobacterales</taxon>
        <taxon>Desulfococcaceae</taxon>
        <taxon>Desulfonema</taxon>
    </lineage>
</organism>
<reference evidence="2" key="2">
    <citation type="submission" date="2019-01" db="EMBL/GenBank/DDBJ databases">
        <title>Genome sequence of Desulfonema ishimotonii strain Tokyo 01.</title>
        <authorList>
            <person name="Fukui M."/>
        </authorList>
    </citation>
    <scope>NUCLEOTIDE SEQUENCE [LARGE SCALE GENOMIC DNA]</scope>
    <source>
        <strain evidence="2">Tokyo 01</strain>
    </source>
</reference>
<gene>
    <name evidence="1" type="ORF">DENIS_4059</name>
</gene>
<protein>
    <submittedName>
        <fullName evidence="1">Metal-binding protein</fullName>
    </submittedName>
</protein>
<dbReference type="PANTHER" id="PTHR35841:SF1">
    <property type="entry name" value="PHOSPHONATES-BINDING PERIPLASMIC PROTEIN"/>
    <property type="match status" value="1"/>
</dbReference>
<name>A0A401G1H4_9BACT</name>
<proteinExistence type="predicted"/>
<dbReference type="PANTHER" id="PTHR35841">
    <property type="entry name" value="PHOSPHONATES-BINDING PERIPLASMIC PROTEIN"/>
    <property type="match status" value="1"/>
</dbReference>
<dbReference type="RefSeq" id="WP_166405208.1">
    <property type="nucleotide sequence ID" value="NZ_BEXT01000001.1"/>
</dbReference>
<evidence type="ECO:0000313" key="1">
    <source>
        <dbReference type="EMBL" id="GBC63070.1"/>
    </source>
</evidence>
<dbReference type="EMBL" id="BEXT01000001">
    <property type="protein sequence ID" value="GBC63070.1"/>
    <property type="molecule type" value="Genomic_DNA"/>
</dbReference>
<accession>A0A401G1H4</accession>
<dbReference type="AlphaFoldDB" id="A0A401G1H4"/>
<sequence>MKKEISVFWVTVWVLVVTAFAWHPAVSAGEPMTLGMIGSRPSRLIQRFTPLVGYLSTRGVAVDKVVIARSLEEMAEKFRSGEADFVFESVYGALKLMDETGAVPVLIREKSGVKMYNSVIFVKKDSPVQALKDLNGKVIAFEDPASTSSFMLPRAILENAGLKLRESRKPVPGFVACYFSKNDDNTIAQVRLGRKVDAGGIKKSEVENKPEFRLLSPESAYVPRHVLVVRKGLPSDELRNVLLGMKDDPDAQDVLKSIRTGTGFSEFDGDPAAFMNTTVREALGL</sequence>
<dbReference type="Gene3D" id="3.40.190.10">
    <property type="entry name" value="Periplasmic binding protein-like II"/>
    <property type="match status" value="2"/>
</dbReference>
<dbReference type="SUPFAM" id="SSF53850">
    <property type="entry name" value="Periplasmic binding protein-like II"/>
    <property type="match status" value="1"/>
</dbReference>
<evidence type="ECO:0000313" key="2">
    <source>
        <dbReference type="Proteomes" id="UP000288096"/>
    </source>
</evidence>
<keyword evidence="2" id="KW-1185">Reference proteome</keyword>
<comment type="caution">
    <text evidence="1">The sequence shown here is derived from an EMBL/GenBank/DDBJ whole genome shotgun (WGS) entry which is preliminary data.</text>
</comment>
<dbReference type="Pfam" id="PF12974">
    <property type="entry name" value="Phosphonate-bd"/>
    <property type="match status" value="1"/>
</dbReference>
<dbReference type="Proteomes" id="UP000288096">
    <property type="component" value="Unassembled WGS sequence"/>
</dbReference>
<reference evidence="2" key="1">
    <citation type="submission" date="2017-11" db="EMBL/GenBank/DDBJ databases">
        <authorList>
            <person name="Watanabe M."/>
            <person name="Kojima H."/>
        </authorList>
    </citation>
    <scope>NUCLEOTIDE SEQUENCE [LARGE SCALE GENOMIC DNA]</scope>
    <source>
        <strain evidence="2">Tokyo 01</strain>
    </source>
</reference>